<accession>A0A6B8M1E8</accession>
<dbReference type="EMBL" id="CP044331">
    <property type="protein sequence ID" value="QGM96076.1"/>
    <property type="molecule type" value="Genomic_DNA"/>
</dbReference>
<gene>
    <name evidence="1" type="ORF">F7D14_00230</name>
</gene>
<dbReference type="RefSeq" id="WP_016918363.1">
    <property type="nucleotide sequence ID" value="NZ_CP044331.1"/>
</dbReference>
<protein>
    <submittedName>
        <fullName evidence="1">Uncharacterized protein</fullName>
    </submittedName>
</protein>
<dbReference type="KEGG" id="mpar:F7D14_00230"/>
<dbReference type="PROSITE" id="PS51257">
    <property type="entry name" value="PROKAR_LIPOPROTEIN"/>
    <property type="match status" value="1"/>
</dbReference>
<organism evidence="1 2">
    <name type="scientific">Methylocystis parvus</name>
    <dbReference type="NCBI Taxonomy" id="134"/>
    <lineage>
        <taxon>Bacteria</taxon>
        <taxon>Pseudomonadati</taxon>
        <taxon>Pseudomonadota</taxon>
        <taxon>Alphaproteobacteria</taxon>
        <taxon>Hyphomicrobiales</taxon>
        <taxon>Methylocystaceae</taxon>
        <taxon>Methylocystis</taxon>
    </lineage>
</organism>
<name>A0A6B8M1E8_9HYPH</name>
<dbReference type="Proteomes" id="UP000422569">
    <property type="component" value="Chromosome"/>
</dbReference>
<evidence type="ECO:0000313" key="1">
    <source>
        <dbReference type="EMBL" id="QGM96076.1"/>
    </source>
</evidence>
<reference evidence="1 2" key="1">
    <citation type="submission" date="2019-09" db="EMBL/GenBank/DDBJ databases">
        <title>Isolation and complete genome sequencing of Methylocystis species.</title>
        <authorList>
            <person name="Rumah B.L."/>
            <person name="Stead C.E."/>
            <person name="Stevens B.C."/>
            <person name="Minton N.P."/>
            <person name="Grosse-Honebrink A."/>
            <person name="Zhang Y."/>
        </authorList>
    </citation>
    <scope>NUCLEOTIDE SEQUENCE [LARGE SCALE GENOMIC DNA]</scope>
    <source>
        <strain evidence="1 2">BRCS2</strain>
    </source>
</reference>
<sequence length="59" mass="6701">MEGKILCFYKAVAYLTILWAACQPQPAAQEFSWRVGDNYPFCENNEVATARLEGKRSVD</sequence>
<evidence type="ECO:0000313" key="2">
    <source>
        <dbReference type="Proteomes" id="UP000422569"/>
    </source>
</evidence>
<keyword evidence="2" id="KW-1185">Reference proteome</keyword>
<dbReference type="AlphaFoldDB" id="A0A6B8M1E8"/>
<proteinExistence type="predicted"/>